<feature type="domain" description="GGDEF" evidence="4">
    <location>
        <begin position="249"/>
        <end position="378"/>
    </location>
</feature>
<dbReference type="PANTHER" id="PTHR45138">
    <property type="entry name" value="REGULATORY COMPONENTS OF SENSORY TRANSDUCTION SYSTEM"/>
    <property type="match status" value="1"/>
</dbReference>
<dbReference type="NCBIfam" id="TIGR00254">
    <property type="entry name" value="GGDEF"/>
    <property type="match status" value="1"/>
</dbReference>
<dbReference type="SMART" id="SM00267">
    <property type="entry name" value="GGDEF"/>
    <property type="match status" value="1"/>
</dbReference>
<gene>
    <name evidence="5" type="ORF">ACFPME_08685</name>
</gene>
<evidence type="ECO:0000259" key="4">
    <source>
        <dbReference type="PROSITE" id="PS50887"/>
    </source>
</evidence>
<keyword evidence="3" id="KW-1133">Transmembrane helix</keyword>
<keyword evidence="3" id="KW-0812">Transmembrane</keyword>
<name>A0ABW0JLM5_9GAMM</name>
<keyword evidence="3" id="KW-0472">Membrane</keyword>
<dbReference type="InterPro" id="IPR029787">
    <property type="entry name" value="Nucleotide_cyclase"/>
</dbReference>
<feature type="transmembrane region" description="Helical" evidence="3">
    <location>
        <begin position="51"/>
        <end position="74"/>
    </location>
</feature>
<reference evidence="6" key="1">
    <citation type="journal article" date="2019" name="Int. J. Syst. Evol. Microbiol.">
        <title>The Global Catalogue of Microorganisms (GCM) 10K type strain sequencing project: providing services to taxonomists for standard genome sequencing and annotation.</title>
        <authorList>
            <consortium name="The Broad Institute Genomics Platform"/>
            <consortium name="The Broad Institute Genome Sequencing Center for Infectious Disease"/>
            <person name="Wu L."/>
            <person name="Ma J."/>
        </authorList>
    </citation>
    <scope>NUCLEOTIDE SEQUENCE [LARGE SCALE GENOMIC DNA]</scope>
    <source>
        <strain evidence="6">JCM 17130</strain>
    </source>
</reference>
<feature type="transmembrane region" description="Helical" evidence="3">
    <location>
        <begin position="80"/>
        <end position="98"/>
    </location>
</feature>
<protein>
    <recommendedName>
        <fullName evidence="1">diguanylate cyclase</fullName>
        <ecNumber evidence="1">2.7.7.65</ecNumber>
    </recommendedName>
</protein>
<evidence type="ECO:0000256" key="3">
    <source>
        <dbReference type="SAM" id="Phobius"/>
    </source>
</evidence>
<dbReference type="PROSITE" id="PS50887">
    <property type="entry name" value="GGDEF"/>
    <property type="match status" value="1"/>
</dbReference>
<comment type="catalytic activity">
    <reaction evidence="2">
        <text>2 GTP = 3',3'-c-di-GMP + 2 diphosphate</text>
        <dbReference type="Rhea" id="RHEA:24898"/>
        <dbReference type="ChEBI" id="CHEBI:33019"/>
        <dbReference type="ChEBI" id="CHEBI:37565"/>
        <dbReference type="ChEBI" id="CHEBI:58805"/>
        <dbReference type="EC" id="2.7.7.65"/>
    </reaction>
</comment>
<dbReference type="CDD" id="cd01949">
    <property type="entry name" value="GGDEF"/>
    <property type="match status" value="1"/>
</dbReference>
<feature type="transmembrane region" description="Helical" evidence="3">
    <location>
        <begin position="157"/>
        <end position="177"/>
    </location>
</feature>
<keyword evidence="6" id="KW-1185">Reference proteome</keyword>
<dbReference type="InterPro" id="IPR050469">
    <property type="entry name" value="Diguanylate_Cyclase"/>
</dbReference>
<evidence type="ECO:0000313" key="5">
    <source>
        <dbReference type="EMBL" id="MFC5436631.1"/>
    </source>
</evidence>
<feature type="transmembrane region" description="Helical" evidence="3">
    <location>
        <begin position="183"/>
        <end position="206"/>
    </location>
</feature>
<dbReference type="EMBL" id="JBHSMK010000004">
    <property type="protein sequence ID" value="MFC5436631.1"/>
    <property type="molecule type" value="Genomic_DNA"/>
</dbReference>
<proteinExistence type="predicted"/>
<evidence type="ECO:0000313" key="6">
    <source>
        <dbReference type="Proteomes" id="UP001596013"/>
    </source>
</evidence>
<dbReference type="Gene3D" id="3.30.70.270">
    <property type="match status" value="1"/>
</dbReference>
<dbReference type="Pfam" id="PF00990">
    <property type="entry name" value="GGDEF"/>
    <property type="match status" value="1"/>
</dbReference>
<dbReference type="InterPro" id="IPR043128">
    <property type="entry name" value="Rev_trsase/Diguanyl_cyclase"/>
</dbReference>
<accession>A0ABW0JLM5</accession>
<feature type="transmembrane region" description="Helical" evidence="3">
    <location>
        <begin position="105"/>
        <end position="125"/>
    </location>
</feature>
<dbReference type="Proteomes" id="UP001596013">
    <property type="component" value="Unassembled WGS sequence"/>
</dbReference>
<comment type="caution">
    <text evidence="5">The sequence shown here is derived from an EMBL/GenBank/DDBJ whole genome shotgun (WGS) entry which is preliminary data.</text>
</comment>
<evidence type="ECO:0000256" key="2">
    <source>
        <dbReference type="ARBA" id="ARBA00034247"/>
    </source>
</evidence>
<dbReference type="InterPro" id="IPR000160">
    <property type="entry name" value="GGDEF_dom"/>
</dbReference>
<feature type="transmembrane region" description="Helical" evidence="3">
    <location>
        <begin position="131"/>
        <end position="150"/>
    </location>
</feature>
<dbReference type="PANTHER" id="PTHR45138:SF9">
    <property type="entry name" value="DIGUANYLATE CYCLASE DGCM-RELATED"/>
    <property type="match status" value="1"/>
</dbReference>
<evidence type="ECO:0000256" key="1">
    <source>
        <dbReference type="ARBA" id="ARBA00012528"/>
    </source>
</evidence>
<sequence length="379" mass="41408">MDADHVEAGPVPAPVPEIRMYLLFPEHRRRPPAPDQRRQYRHYLAQQMGPMIHALMLMATLCYGAAAVASTLIHSSPIPLLLRLSLLLPLLLVAAAARKARRPRLLSGLALLCVLLLEIGINLNSAGRAPGQPWVIPGLLLPVASSVIWLERWDFAIAMALCALGPLPVLLFGAATSVHIVQYLVYMAIAISLSAVLRAFMARTLFEQFRLERQLREQANTDGLTGLLLRNRFLELARLALGAIHSQQKPVCMLYLDADHFKQLNDDHGHAAGDAALIALAATLRAQTRPGDLIGRIGGEEFALLLPGIDQLQAQQRGERLQLTIRTIQRPDGPLTVSIGIAECRDADEGLEALLARADQAMRKAKREGRDRIVCAAGG</sequence>
<dbReference type="SUPFAM" id="SSF55073">
    <property type="entry name" value="Nucleotide cyclase"/>
    <property type="match status" value="1"/>
</dbReference>
<dbReference type="EC" id="2.7.7.65" evidence="1"/>
<organism evidence="5 6">
    <name type="scientific">Rhodanobacter umsongensis</name>
    <dbReference type="NCBI Taxonomy" id="633153"/>
    <lineage>
        <taxon>Bacteria</taxon>
        <taxon>Pseudomonadati</taxon>
        <taxon>Pseudomonadota</taxon>
        <taxon>Gammaproteobacteria</taxon>
        <taxon>Lysobacterales</taxon>
        <taxon>Rhodanobacteraceae</taxon>
        <taxon>Rhodanobacter</taxon>
    </lineage>
</organism>